<feature type="compositionally biased region" description="Low complexity" evidence="8">
    <location>
        <begin position="30"/>
        <end position="45"/>
    </location>
</feature>
<keyword evidence="6" id="KW-0906">Nuclear pore complex</keyword>
<dbReference type="PANTHER" id="PTHR13437">
    <property type="entry name" value="NUCLEOPORIN P58/P45 NUCLEOPORIN-LIKE PROTEIN 1"/>
    <property type="match status" value="1"/>
</dbReference>
<dbReference type="GO" id="GO:0017056">
    <property type="term" value="F:structural constituent of nuclear pore"/>
    <property type="evidence" value="ECO:0007669"/>
    <property type="project" value="InterPro"/>
</dbReference>
<dbReference type="GO" id="GO:0015031">
    <property type="term" value="P:protein transport"/>
    <property type="evidence" value="ECO:0007669"/>
    <property type="project" value="UniProtKB-KW"/>
</dbReference>
<reference evidence="9 10" key="1">
    <citation type="submission" date="2023-10" db="EMBL/GenBank/DDBJ databases">
        <title>Genomes of two closely related lineages of the louse Polyplax serrata with different host specificities.</title>
        <authorList>
            <person name="Martinu J."/>
            <person name="Tarabai H."/>
            <person name="Stefka J."/>
            <person name="Hypsa V."/>
        </authorList>
    </citation>
    <scope>NUCLEOTIDE SEQUENCE [LARGE SCALE GENOMIC DNA]</scope>
    <source>
        <strain evidence="9">HR10_N</strain>
    </source>
</reference>
<sequence>MSGFGGFGSPASGSGLFGAKPPDQPATGFTMPTTTAVTSTTGTTFGVPTFGTAGTTGLFGAQQQAPAFGTSFGIKPTTTTAGTTGFTFGTAAANTAAPTFGTPAASTFSLPSTSTPAPLFGAPVTNTTLPTFGAPASNTTAPTFSSFGTSSAPTFGFNTPKTTATVGLTLPVSSTTLATPGAPTFNFGTAPTATTAAAPPLSFGITTTSTTTTTNTVAPTLSFGVPAAAGTTSTSGTINTTTSITSTTTTTTTGFTFTQPATTGGLTFGTPKTTGGFTFGTNTAATTTKGLTFNLGTSTTTAPTLGTGLFGTQKTDGVTITSTTTTSVGLGGINNAQSTPGLSGSGPMEPKQAKDHALPDPILQTLNDFQNFTKQQKSISVEISHGSSKPLKKVQEDTEAIESLLTTITSGLTKNAIAVDKLKTETAQGLHQAEMAQRNHETPPGLEYDSSAPSDYFNDLVTKFETDTARLRAQIEASEKHLKSLTQCSTVSPQELTLAMRRLHETLIVLAARVQTLHTTVQSQKEQFKNLRRVYFKDDTNIFESGADQSRAKKQTMYSLRSLTGPTPFSESHGPGIPLNVDGLAMLSNSATAYASVPTTTSNATSWMSPNPGFVNPTGLLGTFPTVDMTGFQLGKPPAGNKRSKR</sequence>
<evidence type="ECO:0000256" key="7">
    <source>
        <dbReference type="ARBA" id="ARBA00023242"/>
    </source>
</evidence>
<evidence type="ECO:0008006" key="11">
    <source>
        <dbReference type="Google" id="ProtNLM"/>
    </source>
</evidence>
<evidence type="ECO:0000256" key="6">
    <source>
        <dbReference type="ARBA" id="ARBA00023132"/>
    </source>
</evidence>
<keyword evidence="3" id="KW-0509">mRNA transport</keyword>
<evidence type="ECO:0000256" key="3">
    <source>
        <dbReference type="ARBA" id="ARBA00022816"/>
    </source>
</evidence>
<dbReference type="Proteomes" id="UP001372834">
    <property type="component" value="Unassembled WGS sequence"/>
</dbReference>
<protein>
    <recommendedName>
        <fullName evidence="11">Nucleoporin p58/p45</fullName>
    </recommendedName>
</protein>
<feature type="region of interest" description="Disordered" evidence="8">
    <location>
        <begin position="329"/>
        <end position="354"/>
    </location>
</feature>
<dbReference type="EMBL" id="JAWJWE010000037">
    <property type="protein sequence ID" value="KAK6626171.1"/>
    <property type="molecule type" value="Genomic_DNA"/>
</dbReference>
<comment type="caution">
    <text evidence="9">The sequence shown here is derived from an EMBL/GenBank/DDBJ whole genome shotgun (WGS) entry which is preliminary data.</text>
</comment>
<comment type="subcellular location">
    <subcellularLocation>
        <location evidence="1">Nucleus</location>
        <location evidence="1">Nuclear pore complex</location>
    </subcellularLocation>
</comment>
<evidence type="ECO:0000256" key="1">
    <source>
        <dbReference type="ARBA" id="ARBA00004567"/>
    </source>
</evidence>
<evidence type="ECO:0000313" key="10">
    <source>
        <dbReference type="Proteomes" id="UP001372834"/>
    </source>
</evidence>
<dbReference type="GO" id="GO:0008139">
    <property type="term" value="F:nuclear localization sequence binding"/>
    <property type="evidence" value="ECO:0007669"/>
    <property type="project" value="InterPro"/>
</dbReference>
<dbReference type="InterPro" id="IPR024882">
    <property type="entry name" value="NUP58/p45/49"/>
</dbReference>
<organism evidence="9 10">
    <name type="scientific">Polyplax serrata</name>
    <name type="common">Common mouse louse</name>
    <dbReference type="NCBI Taxonomy" id="468196"/>
    <lineage>
        <taxon>Eukaryota</taxon>
        <taxon>Metazoa</taxon>
        <taxon>Ecdysozoa</taxon>
        <taxon>Arthropoda</taxon>
        <taxon>Hexapoda</taxon>
        <taxon>Insecta</taxon>
        <taxon>Pterygota</taxon>
        <taxon>Neoptera</taxon>
        <taxon>Paraneoptera</taxon>
        <taxon>Psocodea</taxon>
        <taxon>Troctomorpha</taxon>
        <taxon>Phthiraptera</taxon>
        <taxon>Anoplura</taxon>
        <taxon>Polyplacidae</taxon>
        <taxon>Polyplax</taxon>
    </lineage>
</organism>
<dbReference type="Pfam" id="PF15967">
    <property type="entry name" value="Nucleoporin_FG2"/>
    <property type="match status" value="1"/>
</dbReference>
<keyword evidence="5" id="KW-0811">Translocation</keyword>
<dbReference type="PANTHER" id="PTHR13437:SF2">
    <property type="entry name" value="NUCLEOPORIN P58_P45"/>
    <property type="match status" value="1"/>
</dbReference>
<dbReference type="GO" id="GO:0005643">
    <property type="term" value="C:nuclear pore"/>
    <property type="evidence" value="ECO:0007669"/>
    <property type="project" value="UniProtKB-SubCell"/>
</dbReference>
<keyword evidence="4" id="KW-0653">Protein transport</keyword>
<name>A0AAN8RVF9_POLSC</name>
<evidence type="ECO:0000256" key="2">
    <source>
        <dbReference type="ARBA" id="ARBA00022448"/>
    </source>
</evidence>
<dbReference type="GO" id="GO:0051028">
    <property type="term" value="P:mRNA transport"/>
    <property type="evidence" value="ECO:0007669"/>
    <property type="project" value="UniProtKB-KW"/>
</dbReference>
<proteinExistence type="predicted"/>
<dbReference type="AlphaFoldDB" id="A0AAN8RVF9"/>
<evidence type="ECO:0000256" key="8">
    <source>
        <dbReference type="SAM" id="MobiDB-lite"/>
    </source>
</evidence>
<dbReference type="Gene3D" id="6.10.140.1350">
    <property type="match status" value="1"/>
</dbReference>
<keyword evidence="2" id="KW-0813">Transport</keyword>
<keyword evidence="7" id="KW-0539">Nucleus</keyword>
<gene>
    <name evidence="9" type="ORF">RUM43_006477</name>
</gene>
<evidence type="ECO:0000256" key="4">
    <source>
        <dbReference type="ARBA" id="ARBA00022927"/>
    </source>
</evidence>
<evidence type="ECO:0000256" key="5">
    <source>
        <dbReference type="ARBA" id="ARBA00023010"/>
    </source>
</evidence>
<feature type="compositionally biased region" description="Low complexity" evidence="8">
    <location>
        <begin position="9"/>
        <end position="18"/>
    </location>
</feature>
<evidence type="ECO:0000313" key="9">
    <source>
        <dbReference type="EMBL" id="KAK6626171.1"/>
    </source>
</evidence>
<feature type="region of interest" description="Disordered" evidence="8">
    <location>
        <begin position="1"/>
        <end position="45"/>
    </location>
</feature>
<accession>A0AAN8RVF9</accession>